<proteinExistence type="predicted"/>
<dbReference type="EMBL" id="CAJOBE010050258">
    <property type="protein sequence ID" value="CAF4354867.1"/>
    <property type="molecule type" value="Genomic_DNA"/>
</dbReference>
<gene>
    <name evidence="1" type="ORF">FNK824_LOCUS42468</name>
</gene>
<accession>A0A820LBN4</accession>
<name>A0A820LBN4_9BILA</name>
<protein>
    <submittedName>
        <fullName evidence="1">Uncharacterized protein</fullName>
    </submittedName>
</protein>
<evidence type="ECO:0000313" key="2">
    <source>
        <dbReference type="Proteomes" id="UP000663874"/>
    </source>
</evidence>
<reference evidence="1" key="1">
    <citation type="submission" date="2021-02" db="EMBL/GenBank/DDBJ databases">
        <authorList>
            <person name="Nowell W R."/>
        </authorList>
    </citation>
    <scope>NUCLEOTIDE SEQUENCE</scope>
</reference>
<comment type="caution">
    <text evidence="1">The sequence shown here is derived from an EMBL/GenBank/DDBJ whole genome shotgun (WGS) entry which is preliminary data.</text>
</comment>
<evidence type="ECO:0000313" key="1">
    <source>
        <dbReference type="EMBL" id="CAF4354867.1"/>
    </source>
</evidence>
<organism evidence="1 2">
    <name type="scientific">Rotaria sordida</name>
    <dbReference type="NCBI Taxonomy" id="392033"/>
    <lineage>
        <taxon>Eukaryota</taxon>
        <taxon>Metazoa</taxon>
        <taxon>Spiralia</taxon>
        <taxon>Gnathifera</taxon>
        <taxon>Rotifera</taxon>
        <taxon>Eurotatoria</taxon>
        <taxon>Bdelloidea</taxon>
        <taxon>Philodinida</taxon>
        <taxon>Philodinidae</taxon>
        <taxon>Rotaria</taxon>
    </lineage>
</organism>
<sequence length="147" mass="16419">EGLVKTVEAWQPVLRMDSLSSAIALVNVIATTLDFSSVSRSSDGHCQIPLNLYNIVLARSSYGKSDITKLIRQVLRAVCDANGQDFDLCLDEFTRAGLMNCLERCTKIFMTDEADMSFVDAGLFNGFPKPSAEVNCRRMFLIFYNIF</sequence>
<dbReference type="Proteomes" id="UP000663874">
    <property type="component" value="Unassembled WGS sequence"/>
</dbReference>
<dbReference type="AlphaFoldDB" id="A0A820LBN4"/>
<feature type="non-terminal residue" evidence="1">
    <location>
        <position position="1"/>
    </location>
</feature>